<evidence type="ECO:0000313" key="1">
    <source>
        <dbReference type="EMBL" id="KAK3313983.1"/>
    </source>
</evidence>
<comment type="caution">
    <text evidence="1">The sequence shown here is derived from an EMBL/GenBank/DDBJ whole genome shotgun (WGS) entry which is preliminary data.</text>
</comment>
<gene>
    <name evidence="1" type="ORF">B0H66DRAFT_607218</name>
</gene>
<keyword evidence="2" id="KW-1185">Reference proteome</keyword>
<dbReference type="Proteomes" id="UP001283341">
    <property type="component" value="Unassembled WGS sequence"/>
</dbReference>
<evidence type="ECO:0000313" key="2">
    <source>
        <dbReference type="Proteomes" id="UP001283341"/>
    </source>
</evidence>
<reference evidence="1" key="2">
    <citation type="submission" date="2023-06" db="EMBL/GenBank/DDBJ databases">
        <authorList>
            <consortium name="Lawrence Berkeley National Laboratory"/>
            <person name="Haridas S."/>
            <person name="Hensen N."/>
            <person name="Bonometti L."/>
            <person name="Westerberg I."/>
            <person name="Brannstrom I.O."/>
            <person name="Guillou S."/>
            <person name="Cros-Aarteil S."/>
            <person name="Calhoun S."/>
            <person name="Kuo A."/>
            <person name="Mondo S."/>
            <person name="Pangilinan J."/>
            <person name="Riley R."/>
            <person name="Labutti K."/>
            <person name="Andreopoulos B."/>
            <person name="Lipzen A."/>
            <person name="Chen C."/>
            <person name="Yanf M."/>
            <person name="Daum C."/>
            <person name="Ng V."/>
            <person name="Clum A."/>
            <person name="Steindorff A."/>
            <person name="Ohm R."/>
            <person name="Martin F."/>
            <person name="Silar P."/>
            <person name="Natvig D."/>
            <person name="Lalanne C."/>
            <person name="Gautier V."/>
            <person name="Ament-Velasquez S.L."/>
            <person name="Kruys A."/>
            <person name="Hutchinson M.I."/>
            <person name="Powell A.J."/>
            <person name="Barry K."/>
            <person name="Miller A.N."/>
            <person name="Grigoriev I.V."/>
            <person name="Debuchy R."/>
            <person name="Gladieux P."/>
            <person name="Thoren M.H."/>
            <person name="Johannesson H."/>
        </authorList>
    </citation>
    <scope>NUCLEOTIDE SEQUENCE</scope>
    <source>
        <strain evidence="1">CBS 118394</strain>
    </source>
</reference>
<proteinExistence type="predicted"/>
<reference evidence="1" key="1">
    <citation type="journal article" date="2023" name="Mol. Phylogenet. Evol.">
        <title>Genome-scale phylogeny and comparative genomics of the fungal order Sordariales.</title>
        <authorList>
            <person name="Hensen N."/>
            <person name="Bonometti L."/>
            <person name="Westerberg I."/>
            <person name="Brannstrom I.O."/>
            <person name="Guillou S."/>
            <person name="Cros-Aarteil S."/>
            <person name="Calhoun S."/>
            <person name="Haridas S."/>
            <person name="Kuo A."/>
            <person name="Mondo S."/>
            <person name="Pangilinan J."/>
            <person name="Riley R."/>
            <person name="LaButti K."/>
            <person name="Andreopoulos B."/>
            <person name="Lipzen A."/>
            <person name="Chen C."/>
            <person name="Yan M."/>
            <person name="Daum C."/>
            <person name="Ng V."/>
            <person name="Clum A."/>
            <person name="Steindorff A."/>
            <person name="Ohm R.A."/>
            <person name="Martin F."/>
            <person name="Silar P."/>
            <person name="Natvig D.O."/>
            <person name="Lalanne C."/>
            <person name="Gautier V."/>
            <person name="Ament-Velasquez S.L."/>
            <person name="Kruys A."/>
            <person name="Hutchinson M.I."/>
            <person name="Powell A.J."/>
            <person name="Barry K."/>
            <person name="Miller A.N."/>
            <person name="Grigoriev I.V."/>
            <person name="Debuchy R."/>
            <person name="Gladieux P."/>
            <person name="Hiltunen Thoren M."/>
            <person name="Johannesson H."/>
        </authorList>
    </citation>
    <scope>NUCLEOTIDE SEQUENCE</scope>
    <source>
        <strain evidence="1">CBS 118394</strain>
    </source>
</reference>
<protein>
    <submittedName>
        <fullName evidence="1">Uncharacterized protein</fullName>
    </submittedName>
</protein>
<sequence length="52" mass="5781">MKEGEEAWVEETGHYGVETKEVAERAAEDVRNGRWMRLGVDSLHEAPPAVGT</sequence>
<name>A0AAE0M034_9PEZI</name>
<organism evidence="1 2">
    <name type="scientific">Apodospora peruviana</name>
    <dbReference type="NCBI Taxonomy" id="516989"/>
    <lineage>
        <taxon>Eukaryota</taxon>
        <taxon>Fungi</taxon>
        <taxon>Dikarya</taxon>
        <taxon>Ascomycota</taxon>
        <taxon>Pezizomycotina</taxon>
        <taxon>Sordariomycetes</taxon>
        <taxon>Sordariomycetidae</taxon>
        <taxon>Sordariales</taxon>
        <taxon>Lasiosphaeriaceae</taxon>
        <taxon>Apodospora</taxon>
    </lineage>
</organism>
<dbReference type="EMBL" id="JAUEDM010000007">
    <property type="protein sequence ID" value="KAK3313983.1"/>
    <property type="molecule type" value="Genomic_DNA"/>
</dbReference>
<dbReference type="AlphaFoldDB" id="A0AAE0M034"/>
<accession>A0AAE0M034</accession>